<feature type="transmembrane region" description="Helical" evidence="6">
    <location>
        <begin position="56"/>
        <end position="81"/>
    </location>
</feature>
<proteinExistence type="predicted"/>
<sequence length="243" mass="27186">MTLHWLTTYIASAALLYASYRDFKTREVDDIVWIIPSCLGLLINLYGFYVNGFSNVWIYLIGVAVTGALAFAIYLAGLYGGADAKALLMISLVDPFVPAPYRIHGLMGLTTFTNGMILSASLPILLALWNVRKIISGEKIFNGFEDEPLRRKIAAFFLGTRLADASRKRFWSLIEERKNDKRRFRFSISLDDFTESGYDDAWVTPGIPLIIFFTAGYFVAVFLGDLTALILASLFPSPQPILL</sequence>
<name>A0A832ZUS4_CALS0</name>
<dbReference type="Gene3D" id="6.10.250.3240">
    <property type="match status" value="1"/>
</dbReference>
<evidence type="ECO:0000256" key="1">
    <source>
        <dbReference type="ARBA" id="ARBA00004651"/>
    </source>
</evidence>
<dbReference type="GO" id="GO:0005886">
    <property type="term" value="C:plasma membrane"/>
    <property type="evidence" value="ECO:0007669"/>
    <property type="project" value="UniProtKB-SubCell"/>
</dbReference>
<gene>
    <name evidence="9" type="ORF">EYH45_01485</name>
</gene>
<keyword evidence="3 6" id="KW-0812">Transmembrane</keyword>
<dbReference type="AlphaFoldDB" id="A0A832ZUS4"/>
<protein>
    <submittedName>
        <fullName evidence="9">A24 family peptidase</fullName>
    </submittedName>
</protein>
<dbReference type="InterPro" id="IPR009655">
    <property type="entry name" value="Preflagellin_peptidase_C"/>
</dbReference>
<dbReference type="Proteomes" id="UP000608579">
    <property type="component" value="Unassembled WGS sequence"/>
</dbReference>
<feature type="transmembrane region" description="Helical" evidence="6">
    <location>
        <begin position="209"/>
        <end position="235"/>
    </location>
</feature>
<keyword evidence="2" id="KW-1003">Cell membrane</keyword>
<dbReference type="Pfam" id="PF01478">
    <property type="entry name" value="Peptidase_A24"/>
    <property type="match status" value="1"/>
</dbReference>
<dbReference type="Gene3D" id="1.20.120.1220">
    <property type="match status" value="1"/>
</dbReference>
<comment type="caution">
    <text evidence="9">The sequence shown here is derived from an EMBL/GenBank/DDBJ whole genome shotgun (WGS) entry which is preliminary data.</text>
</comment>
<evidence type="ECO:0000256" key="3">
    <source>
        <dbReference type="ARBA" id="ARBA00022692"/>
    </source>
</evidence>
<evidence type="ECO:0000313" key="10">
    <source>
        <dbReference type="Proteomes" id="UP000608579"/>
    </source>
</evidence>
<reference evidence="9" key="1">
    <citation type="journal article" date="2020" name="ISME J.">
        <title>Gammaproteobacteria mediating utilization of methyl-, sulfur- and petroleum organic compounds in deep ocean hydrothermal plumes.</title>
        <authorList>
            <person name="Zhou Z."/>
            <person name="Liu Y."/>
            <person name="Pan J."/>
            <person name="Cron B.R."/>
            <person name="Toner B.M."/>
            <person name="Anantharaman K."/>
            <person name="Breier J.A."/>
            <person name="Dick G.J."/>
            <person name="Li M."/>
        </authorList>
    </citation>
    <scope>NUCLEOTIDE SEQUENCE</scope>
    <source>
        <strain evidence="9">SZUA-1515</strain>
    </source>
</reference>
<feature type="transmembrane region" description="Helical" evidence="6">
    <location>
        <begin position="31"/>
        <end position="49"/>
    </location>
</feature>
<dbReference type="PANTHER" id="PTHR36506">
    <property type="entry name" value="PREFLAGELLIN PEPTIDASE"/>
    <property type="match status" value="1"/>
</dbReference>
<accession>A0A832ZUS4</accession>
<evidence type="ECO:0000256" key="2">
    <source>
        <dbReference type="ARBA" id="ARBA00022475"/>
    </source>
</evidence>
<dbReference type="Pfam" id="PF06847">
    <property type="entry name" value="Arc_PepC_II"/>
    <property type="match status" value="1"/>
</dbReference>
<evidence type="ECO:0000313" key="9">
    <source>
        <dbReference type="EMBL" id="HIQ29217.1"/>
    </source>
</evidence>
<feature type="domain" description="Prepilin type IV endopeptidase peptidase" evidence="7">
    <location>
        <begin position="10"/>
        <end position="100"/>
    </location>
</feature>
<keyword evidence="4 6" id="KW-1133">Transmembrane helix</keyword>
<organism evidence="9 10">
    <name type="scientific">Caldiarchaeum subterraneum</name>
    <dbReference type="NCBI Taxonomy" id="311458"/>
    <lineage>
        <taxon>Archaea</taxon>
        <taxon>Nitrososphaerota</taxon>
        <taxon>Candidatus Caldarchaeales</taxon>
        <taxon>Candidatus Caldarchaeaceae</taxon>
        <taxon>Candidatus Caldarchaeum</taxon>
    </lineage>
</organism>
<dbReference type="InterPro" id="IPR000045">
    <property type="entry name" value="Prepilin_IV_endopep_pep"/>
</dbReference>
<evidence type="ECO:0000256" key="6">
    <source>
        <dbReference type="SAM" id="Phobius"/>
    </source>
</evidence>
<dbReference type="GO" id="GO:0004190">
    <property type="term" value="F:aspartic-type endopeptidase activity"/>
    <property type="evidence" value="ECO:0007669"/>
    <property type="project" value="InterPro"/>
</dbReference>
<comment type="subcellular location">
    <subcellularLocation>
        <location evidence="1">Cell membrane</location>
        <topology evidence="1">Multi-pass membrane protein</topology>
    </subcellularLocation>
</comment>
<feature type="transmembrane region" description="Helical" evidence="6">
    <location>
        <begin position="101"/>
        <end position="129"/>
    </location>
</feature>
<evidence type="ECO:0000256" key="4">
    <source>
        <dbReference type="ARBA" id="ARBA00022989"/>
    </source>
</evidence>
<feature type="domain" description="Preflagellin peptidase C-terminal" evidence="8">
    <location>
        <begin position="187"/>
        <end position="226"/>
    </location>
</feature>
<evidence type="ECO:0000259" key="8">
    <source>
        <dbReference type="Pfam" id="PF06847"/>
    </source>
</evidence>
<dbReference type="InterPro" id="IPR052218">
    <property type="entry name" value="Preflagellin_Peptidase"/>
</dbReference>
<dbReference type="EMBL" id="DQVM01000029">
    <property type="protein sequence ID" value="HIQ29217.1"/>
    <property type="molecule type" value="Genomic_DNA"/>
</dbReference>
<keyword evidence="5 6" id="KW-0472">Membrane</keyword>
<evidence type="ECO:0000259" key="7">
    <source>
        <dbReference type="Pfam" id="PF01478"/>
    </source>
</evidence>
<dbReference type="PANTHER" id="PTHR36506:SF1">
    <property type="entry name" value="PREFLAGELLIN PEPTIDASE"/>
    <property type="match status" value="1"/>
</dbReference>
<evidence type="ECO:0000256" key="5">
    <source>
        <dbReference type="ARBA" id="ARBA00023136"/>
    </source>
</evidence>